<name>A0A3B0ZNL0_9ZZZZ</name>
<evidence type="ECO:0000259" key="1">
    <source>
        <dbReference type="PROSITE" id="PS51819"/>
    </source>
</evidence>
<feature type="domain" description="VOC" evidence="1">
    <location>
        <begin position="2"/>
        <end position="116"/>
    </location>
</feature>
<dbReference type="InterPro" id="IPR029068">
    <property type="entry name" value="Glyas_Bleomycin-R_OHBP_Dase"/>
</dbReference>
<dbReference type="PANTHER" id="PTHR41294:SF1">
    <property type="entry name" value="CADMIUM-INDUCED PROTEIN CADI"/>
    <property type="match status" value="1"/>
</dbReference>
<dbReference type="InterPro" id="IPR004360">
    <property type="entry name" value="Glyas_Fos-R_dOase_dom"/>
</dbReference>
<dbReference type="InterPro" id="IPR052393">
    <property type="entry name" value="Cadmium-induced_rsp"/>
</dbReference>
<dbReference type="InterPro" id="IPR037523">
    <property type="entry name" value="VOC_core"/>
</dbReference>
<evidence type="ECO:0000313" key="2">
    <source>
        <dbReference type="EMBL" id="VAW95038.1"/>
    </source>
</evidence>
<organism evidence="2">
    <name type="scientific">hydrothermal vent metagenome</name>
    <dbReference type="NCBI Taxonomy" id="652676"/>
    <lineage>
        <taxon>unclassified sequences</taxon>
        <taxon>metagenomes</taxon>
        <taxon>ecological metagenomes</taxon>
    </lineage>
</organism>
<dbReference type="InterPro" id="IPR049789">
    <property type="entry name" value="ArsI/CadI-like"/>
</dbReference>
<dbReference type="Gene3D" id="3.10.180.10">
    <property type="entry name" value="2,3-Dihydroxybiphenyl 1,2-Dioxygenase, domain 1"/>
    <property type="match status" value="1"/>
</dbReference>
<dbReference type="SUPFAM" id="SSF54593">
    <property type="entry name" value="Glyoxalase/Bleomycin resistance protein/Dihydroxybiphenyl dioxygenase"/>
    <property type="match status" value="1"/>
</dbReference>
<accession>A0A3B0ZNL0</accession>
<proteinExistence type="predicted"/>
<dbReference type="EMBL" id="UOFR01000031">
    <property type="protein sequence ID" value="VAW95038.1"/>
    <property type="molecule type" value="Genomic_DNA"/>
</dbReference>
<dbReference type="PANTHER" id="PTHR41294">
    <property type="entry name" value="CADMIUM-INDUCED PROTEIN CADI"/>
    <property type="match status" value="1"/>
</dbReference>
<dbReference type="GO" id="GO:0046686">
    <property type="term" value="P:response to cadmium ion"/>
    <property type="evidence" value="ECO:0007669"/>
    <property type="project" value="TreeGrafter"/>
</dbReference>
<gene>
    <name evidence="2" type="ORF">MNBD_GAMMA21-1609</name>
</gene>
<dbReference type="NCBIfam" id="NF041414">
    <property type="entry name" value="ArsI_CadI_VOC"/>
    <property type="match status" value="1"/>
</dbReference>
<sequence>MKRFHIHLSVDDLGKNIEFYSQLFNIEPTVSKDDYAKWMLDDPALNFAISTRGTKTGLDHVGIQTDTDAELACLRSHLETTSIKGIAQDDATCCYAKADKYWVQDPQGIAWEAFHSLESVPVFGEDHAVATDSACCAPGLSQTSSSCC</sequence>
<protein>
    <recommendedName>
        <fullName evidence="1">VOC domain-containing protein</fullName>
    </recommendedName>
</protein>
<dbReference type="PROSITE" id="PS51819">
    <property type="entry name" value="VOC"/>
    <property type="match status" value="1"/>
</dbReference>
<dbReference type="AlphaFoldDB" id="A0A3B0ZNL0"/>
<reference evidence="2" key="1">
    <citation type="submission" date="2018-06" db="EMBL/GenBank/DDBJ databases">
        <authorList>
            <person name="Zhirakovskaya E."/>
        </authorList>
    </citation>
    <scope>NUCLEOTIDE SEQUENCE</scope>
</reference>
<dbReference type="Pfam" id="PF00903">
    <property type="entry name" value="Glyoxalase"/>
    <property type="match status" value="1"/>
</dbReference>